<keyword evidence="1" id="KW-0472">Membrane</keyword>
<feature type="domain" description="DUF1206" evidence="2">
    <location>
        <begin position="210"/>
        <end position="279"/>
    </location>
</feature>
<dbReference type="Proteomes" id="UP000192582">
    <property type="component" value="Unassembled WGS sequence"/>
</dbReference>
<dbReference type="STRING" id="695939.SAMN00790413_02876"/>
<feature type="domain" description="DUF1206" evidence="2">
    <location>
        <begin position="32"/>
        <end position="99"/>
    </location>
</feature>
<feature type="transmembrane region" description="Helical" evidence="1">
    <location>
        <begin position="252"/>
        <end position="271"/>
    </location>
</feature>
<dbReference type="Pfam" id="PF06724">
    <property type="entry name" value="DUF1206"/>
    <property type="match status" value="3"/>
</dbReference>
<evidence type="ECO:0000259" key="2">
    <source>
        <dbReference type="Pfam" id="PF06724"/>
    </source>
</evidence>
<proteinExistence type="predicted"/>
<evidence type="ECO:0000256" key="1">
    <source>
        <dbReference type="SAM" id="Phobius"/>
    </source>
</evidence>
<dbReference type="RefSeq" id="WP_084050094.1">
    <property type="nucleotide sequence ID" value="NZ_FWWU01000009.1"/>
</dbReference>
<keyword evidence="1" id="KW-0812">Transmembrane</keyword>
<feature type="transmembrane region" description="Helical" evidence="1">
    <location>
        <begin position="212"/>
        <end position="232"/>
    </location>
</feature>
<dbReference type="InterPro" id="IPR009597">
    <property type="entry name" value="DUF1206"/>
</dbReference>
<sequence length="285" mass="29399">MTDIRDVGRQAEARLRQGAAQAAPGIEALARFGYASKGAVYLAIGALALGVALGRGGATTDPQGALLRLQDLPLGTPLTGLLTLGLLGYALWQLVRAVLDPERQGHGAAGLVKRAGYLLSAVANLGVALFAGRLALLGHASRQQDSEARAAGQVLALPGGGLLLALAGVALLGVAANALYSAYGARFMKRVALTGEGVRYAETLQRVGQVGLGARGVVLGLIGAFLLLAAWQRQPGRALGLSEVLTWLRERPAGGLLLALIAAGTVCYGLWCGVQARYRRVQVQN</sequence>
<dbReference type="AlphaFoldDB" id="A0A1W1VQ63"/>
<evidence type="ECO:0000313" key="4">
    <source>
        <dbReference type="Proteomes" id="UP000192582"/>
    </source>
</evidence>
<protein>
    <recommendedName>
        <fullName evidence="2">DUF1206 domain-containing protein</fullName>
    </recommendedName>
</protein>
<evidence type="ECO:0000313" key="3">
    <source>
        <dbReference type="EMBL" id="SMB95522.1"/>
    </source>
</evidence>
<feature type="domain" description="DUF1206" evidence="2">
    <location>
        <begin position="115"/>
        <end position="183"/>
    </location>
</feature>
<keyword evidence="4" id="KW-1185">Reference proteome</keyword>
<feature type="transmembrane region" description="Helical" evidence="1">
    <location>
        <begin position="78"/>
        <end position="95"/>
    </location>
</feature>
<dbReference type="OrthoDB" id="5702018at2"/>
<accession>A0A1W1VQ63</accession>
<reference evidence="3 4" key="1">
    <citation type="submission" date="2017-04" db="EMBL/GenBank/DDBJ databases">
        <authorList>
            <person name="Afonso C.L."/>
            <person name="Miller P.J."/>
            <person name="Scott M.A."/>
            <person name="Spackman E."/>
            <person name="Goraichik I."/>
            <person name="Dimitrov K.M."/>
            <person name="Suarez D.L."/>
            <person name="Swayne D.E."/>
        </authorList>
    </citation>
    <scope>NUCLEOTIDE SEQUENCE [LARGE SCALE GENOMIC DNA]</scope>
    <source>
        <strain evidence="3 4">KR-140</strain>
    </source>
</reference>
<gene>
    <name evidence="3" type="ORF">SAMN00790413_02876</name>
</gene>
<keyword evidence="1" id="KW-1133">Transmembrane helix</keyword>
<dbReference type="EMBL" id="FWWU01000009">
    <property type="protein sequence ID" value="SMB95522.1"/>
    <property type="molecule type" value="Genomic_DNA"/>
</dbReference>
<organism evidence="3 4">
    <name type="scientific">Deinococcus hopiensis KR-140</name>
    <dbReference type="NCBI Taxonomy" id="695939"/>
    <lineage>
        <taxon>Bacteria</taxon>
        <taxon>Thermotogati</taxon>
        <taxon>Deinococcota</taxon>
        <taxon>Deinococci</taxon>
        <taxon>Deinococcales</taxon>
        <taxon>Deinococcaceae</taxon>
        <taxon>Deinococcus</taxon>
    </lineage>
</organism>
<name>A0A1W1VQ63_9DEIO</name>
<feature type="transmembrane region" description="Helical" evidence="1">
    <location>
        <begin position="116"/>
        <end position="136"/>
    </location>
</feature>
<feature type="transmembrane region" description="Helical" evidence="1">
    <location>
        <begin position="39"/>
        <end position="58"/>
    </location>
</feature>
<feature type="transmembrane region" description="Helical" evidence="1">
    <location>
        <begin position="156"/>
        <end position="180"/>
    </location>
</feature>